<sequence>MKELKGFYKKDTTVHSLKHSFREVTKYRIDILNKIYKKEKLPIQIDKNLYTLKENDYKTVSNFFIFPTHKIYKYSKQKEEHIGFRISLLKRTDITKIKKISFNIKLGDLKNAEELYTLIHGKEYKFNGSKANLKKIIEASLKMSVYPRIVYTDTIGWIQGNEELHYVPITDYEDDNILCSAQLKKDYNITNNYALNENELFAEIIKLLNITDKKVTIPLLAFTALSSFNSLIHKNNTSCPEFLLCLHNKNESPLKTAIANLFCNVFNRSQHIYSIDSRTHNNQWTNSEMLEKISSISDAPCITQISGVSKLGAYIKPMKQYSNGIIILSSNPLKHDSVINLGIDDSEIDQKILKHHKENPIIFSSWFTSFILYIQSEFGDKQWGLDNRGLIDQFYKDCTSTISEDKADYDINKLRHYAWLLVGYSYFLNYGLKNDAINAEQFTNMANEAIVIFRELSKIEVPMPHENQNTITESPLHRDALNFLHMIDQILTVSELVNYEEKNNYSTTNISYGFIDKTTLYIHSASTSNIYEKVSSLLKDAGKKLSHKNTAIYEHLYNEGLLTLDDKDTPEKIKGNSYAKTVALKNKGSIRMLHLNISAVRKYLLSNGFSLHFFQEK</sequence>
<dbReference type="PATRIC" id="fig|1053189.3.peg.4004"/>
<name>J8AGY1_BACCE</name>
<proteinExistence type="predicted"/>
<reference evidence="1 2" key="1">
    <citation type="submission" date="2012-04" db="EMBL/GenBank/DDBJ databases">
        <title>The Genome Sequence of Bacillus cereus BAG5X1-1.</title>
        <authorList>
            <consortium name="The Broad Institute Genome Sequencing Platform"/>
            <consortium name="The Broad Institute Genome Sequencing Center for Infectious Disease"/>
            <person name="Feldgarden M."/>
            <person name="Van der Auwera G.A."/>
            <person name="Mahillon J."/>
            <person name="Duprez V."/>
            <person name="Timmery S."/>
            <person name="Mattelet C."/>
            <person name="Dierick K."/>
            <person name="Sun M."/>
            <person name="Yu Z."/>
            <person name="Zhu L."/>
            <person name="Hu X."/>
            <person name="Shank E.B."/>
            <person name="Swiecicka I."/>
            <person name="Hansen B.M."/>
            <person name="Andrup L."/>
            <person name="Young S.K."/>
            <person name="Zeng Q."/>
            <person name="Gargeya S."/>
            <person name="Fitzgerald M."/>
            <person name="Haas B."/>
            <person name="Abouelleil A."/>
            <person name="Alvarado L."/>
            <person name="Arachchi H.M."/>
            <person name="Berlin A."/>
            <person name="Chapman S.B."/>
            <person name="Goldberg J."/>
            <person name="Griggs A."/>
            <person name="Gujja S."/>
            <person name="Hansen M."/>
            <person name="Howarth C."/>
            <person name="Imamovic A."/>
            <person name="Larimer J."/>
            <person name="McCowen C."/>
            <person name="Montmayeur A."/>
            <person name="Murphy C."/>
            <person name="Neiman D."/>
            <person name="Pearson M."/>
            <person name="Priest M."/>
            <person name="Roberts A."/>
            <person name="Saif S."/>
            <person name="Shea T."/>
            <person name="Sisk P."/>
            <person name="Sykes S."/>
            <person name="Wortman J."/>
            <person name="Nusbaum C."/>
            <person name="Birren B."/>
        </authorList>
    </citation>
    <scope>NUCLEOTIDE SEQUENCE [LARGE SCALE GENOMIC DNA]</scope>
    <source>
        <strain evidence="1 2">BAG5X1-1</strain>
    </source>
</reference>
<gene>
    <name evidence="1" type="ORF">IEE_03932</name>
</gene>
<dbReference type="EMBL" id="AHDJ01000034">
    <property type="protein sequence ID" value="EJQ42367.1"/>
    <property type="molecule type" value="Genomic_DNA"/>
</dbReference>
<evidence type="ECO:0000313" key="1">
    <source>
        <dbReference type="EMBL" id="EJQ42367.1"/>
    </source>
</evidence>
<accession>J8AGY1</accession>
<dbReference type="Proteomes" id="UP000006600">
    <property type="component" value="Unassembled WGS sequence"/>
</dbReference>
<organism evidence="1 2">
    <name type="scientific">Bacillus cereus BAG5X1-1</name>
    <dbReference type="NCBI Taxonomy" id="1053189"/>
    <lineage>
        <taxon>Bacteria</taxon>
        <taxon>Bacillati</taxon>
        <taxon>Bacillota</taxon>
        <taxon>Bacilli</taxon>
        <taxon>Bacillales</taxon>
        <taxon>Bacillaceae</taxon>
        <taxon>Bacillus</taxon>
        <taxon>Bacillus cereus group</taxon>
    </lineage>
</organism>
<comment type="caution">
    <text evidence="1">The sequence shown here is derived from an EMBL/GenBank/DDBJ whole genome shotgun (WGS) entry which is preliminary data.</text>
</comment>
<dbReference type="AlphaFoldDB" id="J8AGY1"/>
<protein>
    <submittedName>
        <fullName evidence="1">Uncharacterized protein</fullName>
    </submittedName>
</protein>
<evidence type="ECO:0000313" key="2">
    <source>
        <dbReference type="Proteomes" id="UP000006600"/>
    </source>
</evidence>
<dbReference type="RefSeq" id="WP_002201298.1">
    <property type="nucleotide sequence ID" value="NZ_JH791996.1"/>
</dbReference>
<dbReference type="HOGENOM" id="CLU_442591_0_0_9"/>